<dbReference type="NCBIfam" id="NF003549">
    <property type="entry name" value="PRK05205.1-5"/>
    <property type="match status" value="1"/>
</dbReference>
<name>D6XTP3_BACIE</name>
<gene>
    <name evidence="10" type="primary">pyrR</name>
    <name evidence="12" type="ordered locus">Bsel_1671</name>
</gene>
<keyword evidence="10" id="KW-0694">RNA-binding</keyword>
<dbReference type="HOGENOM" id="CLU_094234_2_1_9"/>
<keyword evidence="3 10" id="KW-0328">Glycosyltransferase</keyword>
<keyword evidence="2 10" id="KW-0806">Transcription termination</keyword>
<comment type="function">
    <text evidence="7 10">Regulates transcriptional attenuation of the pyrimidine nucleotide (pyr) operon by binding in a uridine-dependent manner to specific sites on pyr mRNA. This disrupts an antiterminator hairpin in the RNA and favors formation of a downstream transcription terminator, leading to a reduced expression of downstream genes.</text>
</comment>
<dbReference type="NCBIfam" id="NF003547">
    <property type="entry name" value="PRK05205.1-3"/>
    <property type="match status" value="1"/>
</dbReference>
<dbReference type="Pfam" id="PF00156">
    <property type="entry name" value="Pribosyltran"/>
    <property type="match status" value="1"/>
</dbReference>
<evidence type="ECO:0000256" key="8">
    <source>
        <dbReference type="ARBA" id="ARBA00056018"/>
    </source>
</evidence>
<accession>D6XTP3</accession>
<keyword evidence="5 10" id="KW-0805">Transcription regulation</keyword>
<dbReference type="Proteomes" id="UP000000271">
    <property type="component" value="Chromosome"/>
</dbReference>
<evidence type="ECO:0000256" key="7">
    <source>
        <dbReference type="ARBA" id="ARBA00053556"/>
    </source>
</evidence>
<comment type="function">
    <text evidence="8 10">Also displays a weak uracil phosphoribosyltransferase activity which is not physiologically significant.</text>
</comment>
<dbReference type="KEGG" id="bse:Bsel_1671"/>
<dbReference type="InterPro" id="IPR023050">
    <property type="entry name" value="PyrR"/>
</dbReference>
<feature type="short sequence motif" description="PRPP-binding" evidence="10">
    <location>
        <begin position="102"/>
        <end position="114"/>
    </location>
</feature>
<protein>
    <recommendedName>
        <fullName evidence="10">Bifunctional protein PyrR</fullName>
    </recommendedName>
    <domain>
        <recommendedName>
            <fullName evidence="10">Pyrimidine operon regulatory protein</fullName>
        </recommendedName>
    </domain>
    <domain>
        <recommendedName>
            <fullName evidence="10">Uracil phosphoribosyltransferase</fullName>
            <shortName evidence="10">UPRTase</shortName>
            <ecNumber evidence="10">2.4.2.9</ecNumber>
        </recommendedName>
    </domain>
</protein>
<evidence type="ECO:0000259" key="11">
    <source>
        <dbReference type="Pfam" id="PF00156"/>
    </source>
</evidence>
<dbReference type="SUPFAM" id="SSF53271">
    <property type="entry name" value="PRTase-like"/>
    <property type="match status" value="1"/>
</dbReference>
<dbReference type="NCBIfam" id="NF003548">
    <property type="entry name" value="PRK05205.1-4"/>
    <property type="match status" value="1"/>
</dbReference>
<dbReference type="GO" id="GO:0006353">
    <property type="term" value="P:DNA-templated transcription termination"/>
    <property type="evidence" value="ECO:0007669"/>
    <property type="project" value="UniProtKB-UniRule"/>
</dbReference>
<comment type="catalytic activity">
    <reaction evidence="10">
        <text>UMP + diphosphate = 5-phospho-alpha-D-ribose 1-diphosphate + uracil</text>
        <dbReference type="Rhea" id="RHEA:13017"/>
        <dbReference type="ChEBI" id="CHEBI:17568"/>
        <dbReference type="ChEBI" id="CHEBI:33019"/>
        <dbReference type="ChEBI" id="CHEBI:57865"/>
        <dbReference type="ChEBI" id="CHEBI:58017"/>
        <dbReference type="EC" id="2.4.2.9"/>
    </reaction>
</comment>
<evidence type="ECO:0000256" key="1">
    <source>
        <dbReference type="ARBA" id="ARBA00005565"/>
    </source>
</evidence>
<dbReference type="InterPro" id="IPR029057">
    <property type="entry name" value="PRTase-like"/>
</dbReference>
<evidence type="ECO:0000256" key="2">
    <source>
        <dbReference type="ARBA" id="ARBA00022472"/>
    </source>
</evidence>
<evidence type="ECO:0000256" key="10">
    <source>
        <dbReference type="HAMAP-Rule" id="MF_01219"/>
    </source>
</evidence>
<dbReference type="HAMAP" id="MF_01219">
    <property type="entry name" value="PyrR"/>
    <property type="match status" value="1"/>
</dbReference>
<dbReference type="EC" id="2.4.2.9" evidence="10"/>
<dbReference type="InterPro" id="IPR050137">
    <property type="entry name" value="PyrR_bifunctional"/>
</dbReference>
<dbReference type="AlphaFoldDB" id="D6XTP3"/>
<dbReference type="InterPro" id="IPR000836">
    <property type="entry name" value="PRTase_dom"/>
</dbReference>
<evidence type="ECO:0000313" key="12">
    <source>
        <dbReference type="EMBL" id="ADH99179.1"/>
    </source>
</evidence>
<dbReference type="GO" id="GO:0003723">
    <property type="term" value="F:RNA binding"/>
    <property type="evidence" value="ECO:0007669"/>
    <property type="project" value="UniProtKB-UniRule"/>
</dbReference>
<sequence length="182" mass="20415">MNTLDKVIMDDKAISRALTRIAHEIIERNKGIDDCVLVGIKTRGVYLAERLKERIEKIEGKTIATGEIDITLYRDDLTHKRTDQEPELKGTTIDTPITDKKVILVDDVLYTGRTVRAALDALIDLGRPAHIQLAVLIDRGHRELPIRPDYIGKNVPTSKTEVVEAKLQEADGEEEVRIAVQS</sequence>
<dbReference type="GO" id="GO:0004845">
    <property type="term" value="F:uracil phosphoribosyltransferase activity"/>
    <property type="evidence" value="ECO:0007669"/>
    <property type="project" value="UniProtKB-UniRule"/>
</dbReference>
<evidence type="ECO:0000256" key="9">
    <source>
        <dbReference type="ARBA" id="ARBA00063792"/>
    </source>
</evidence>
<evidence type="ECO:0000256" key="3">
    <source>
        <dbReference type="ARBA" id="ARBA00022676"/>
    </source>
</evidence>
<evidence type="ECO:0000256" key="4">
    <source>
        <dbReference type="ARBA" id="ARBA00022679"/>
    </source>
</evidence>
<reference evidence="12" key="1">
    <citation type="submission" date="2009-10" db="EMBL/GenBank/DDBJ databases">
        <title>Complete sequence of Bacillus selenitireducens MLS10.</title>
        <authorList>
            <consortium name="US DOE Joint Genome Institute"/>
            <person name="Lucas S."/>
            <person name="Copeland A."/>
            <person name="Lapidus A."/>
            <person name="Glavina del Rio T."/>
            <person name="Dalin E."/>
            <person name="Tice H."/>
            <person name="Bruce D."/>
            <person name="Goodwin L."/>
            <person name="Pitluck S."/>
            <person name="Sims D."/>
            <person name="Brettin T."/>
            <person name="Detter J.C."/>
            <person name="Han C."/>
            <person name="Larimer F."/>
            <person name="Land M."/>
            <person name="Hauser L."/>
            <person name="Kyrpides N."/>
            <person name="Ovchinnikova G."/>
            <person name="Stolz J."/>
        </authorList>
    </citation>
    <scope>NUCLEOTIDE SEQUENCE [LARGE SCALE GENOMIC DNA]</scope>
    <source>
        <strain evidence="12">MLS10</strain>
    </source>
</reference>
<comment type="subunit">
    <text evidence="9 10">Homodimer and homohexamer; in equilibrium.</text>
</comment>
<dbReference type="FunFam" id="3.40.50.2020:FF:000020">
    <property type="entry name" value="Bifunctional protein PyrR"/>
    <property type="match status" value="1"/>
</dbReference>
<dbReference type="STRING" id="439292.Bsel_1671"/>
<dbReference type="Gene3D" id="3.40.50.2020">
    <property type="match status" value="1"/>
</dbReference>
<dbReference type="eggNOG" id="COG2065">
    <property type="taxonomic scope" value="Bacteria"/>
</dbReference>
<evidence type="ECO:0000256" key="6">
    <source>
        <dbReference type="ARBA" id="ARBA00023163"/>
    </source>
</evidence>
<dbReference type="CDD" id="cd06223">
    <property type="entry name" value="PRTases_typeI"/>
    <property type="match status" value="1"/>
</dbReference>
<evidence type="ECO:0000313" key="13">
    <source>
        <dbReference type="Proteomes" id="UP000000271"/>
    </source>
</evidence>
<dbReference type="PANTHER" id="PTHR11608:SF0">
    <property type="entry name" value="BIFUNCTIONAL PROTEIN PYRR"/>
    <property type="match status" value="1"/>
</dbReference>
<dbReference type="EMBL" id="CP001791">
    <property type="protein sequence ID" value="ADH99179.1"/>
    <property type="molecule type" value="Genomic_DNA"/>
</dbReference>
<feature type="domain" description="Phosphoribosyltransferase" evidence="11">
    <location>
        <begin position="10"/>
        <end position="168"/>
    </location>
</feature>
<keyword evidence="6 10" id="KW-0804">Transcription</keyword>
<evidence type="ECO:0000256" key="5">
    <source>
        <dbReference type="ARBA" id="ARBA00023015"/>
    </source>
</evidence>
<keyword evidence="13" id="KW-1185">Reference proteome</keyword>
<proteinExistence type="inferred from homology"/>
<dbReference type="PANTHER" id="PTHR11608">
    <property type="entry name" value="BIFUNCTIONAL PROTEIN PYRR"/>
    <property type="match status" value="1"/>
</dbReference>
<dbReference type="NCBIfam" id="NF003545">
    <property type="entry name" value="PRK05205.1-1"/>
    <property type="match status" value="1"/>
</dbReference>
<keyword evidence="4 10" id="KW-0808">Transferase</keyword>
<organism evidence="12 13">
    <name type="scientific">Bacillus selenitireducens (strain ATCC 700615 / DSM 15326 / MLS10)</name>
    <dbReference type="NCBI Taxonomy" id="439292"/>
    <lineage>
        <taxon>Bacteria</taxon>
        <taxon>Bacillati</taxon>
        <taxon>Bacillota</taxon>
        <taxon>Bacilli</taxon>
        <taxon>Bacillales</taxon>
        <taxon>Bacillaceae</taxon>
        <taxon>Salisediminibacterium</taxon>
    </lineage>
</organism>
<comment type="similarity">
    <text evidence="1 10">Belongs to the purine/pyrimidine phosphoribosyltransferase family. PyrR subfamily.</text>
</comment>